<gene>
    <name evidence="1" type="ORF">R2363_29485</name>
</gene>
<sequence>MDYAKLDASLSAAVAAGDDGPEVRNLLVTVVLTAAPTEPQCEVLRGAGVDVGAADRSVVSGTLSRRGVEELSHAPWVRSLTLSSSRRAL</sequence>
<proteinExistence type="predicted"/>
<evidence type="ECO:0000313" key="2">
    <source>
        <dbReference type="Proteomes" id="UP001278571"/>
    </source>
</evidence>
<dbReference type="EMBL" id="JAWJZF010000492">
    <property type="protein sequence ID" value="MDX2296301.1"/>
    <property type="molecule type" value="Genomic_DNA"/>
</dbReference>
<name>A0ABU4KEY7_9ACTN</name>
<reference evidence="1 2" key="1">
    <citation type="submission" date="2023-10" db="EMBL/GenBank/DDBJ databases">
        <authorList>
            <person name="Wang X.X."/>
        </authorList>
    </citation>
    <scope>NUCLEOTIDE SEQUENCE [LARGE SCALE GENOMIC DNA]</scope>
    <source>
        <strain evidence="1 2">NBRC 12816</strain>
    </source>
</reference>
<comment type="caution">
    <text evidence="1">The sequence shown here is derived from an EMBL/GenBank/DDBJ whole genome shotgun (WGS) entry which is preliminary data.</text>
</comment>
<protein>
    <submittedName>
        <fullName evidence="1">Uncharacterized protein</fullName>
    </submittedName>
</protein>
<evidence type="ECO:0000313" key="1">
    <source>
        <dbReference type="EMBL" id="MDX2296301.1"/>
    </source>
</evidence>
<dbReference type="RefSeq" id="WP_319012475.1">
    <property type="nucleotide sequence ID" value="NZ_JAWJZF010000492.1"/>
</dbReference>
<dbReference type="Proteomes" id="UP001278571">
    <property type="component" value="Unassembled WGS sequence"/>
</dbReference>
<organism evidence="1 2">
    <name type="scientific">Streptomyces roseolus</name>
    <dbReference type="NCBI Taxonomy" id="67358"/>
    <lineage>
        <taxon>Bacteria</taxon>
        <taxon>Bacillati</taxon>
        <taxon>Actinomycetota</taxon>
        <taxon>Actinomycetes</taxon>
        <taxon>Kitasatosporales</taxon>
        <taxon>Streptomycetaceae</taxon>
        <taxon>Streptomyces</taxon>
    </lineage>
</organism>
<keyword evidence="2" id="KW-1185">Reference proteome</keyword>
<accession>A0ABU4KEY7</accession>